<dbReference type="GO" id="GO:0008932">
    <property type="term" value="F:lytic endotransglycosylase activity"/>
    <property type="evidence" value="ECO:0007669"/>
    <property type="project" value="UniProtKB-UniRule"/>
</dbReference>
<dbReference type="PANTHER" id="PTHR34183">
    <property type="entry name" value="ENDOLYTIC PEPTIDOGLYCAN TRANSGLYCOSYLASE RLPA"/>
    <property type="match status" value="1"/>
</dbReference>
<sequence>MRLEYLSYALAAVVLAVSLWNLARYDQVGIASWYGEPFHGRRTSSGEIYDMHRLTAAHLTLPFGTIVLVTDLETGKSVIVRINDCGPYVEGRIIDLSFAAAEKLGIVQKGLAKVGLKVLQYPETPSTKKCLPDK</sequence>
<evidence type="ECO:0000259" key="5">
    <source>
        <dbReference type="Pfam" id="PF03330"/>
    </source>
</evidence>
<dbReference type="AlphaFoldDB" id="H5SRG1"/>
<gene>
    <name evidence="3" type="primary">rlpA</name>
    <name evidence="6" type="ORF">HGMM_OP2C226</name>
</gene>
<accession>H5SRG1</accession>
<evidence type="ECO:0000313" key="6">
    <source>
        <dbReference type="EMBL" id="BAL58678.1"/>
    </source>
</evidence>
<evidence type="ECO:0000256" key="3">
    <source>
        <dbReference type="HAMAP-Rule" id="MF_02071"/>
    </source>
</evidence>
<reference evidence="6" key="1">
    <citation type="journal article" date="2005" name="Environ. Microbiol.">
        <title>Genetic and functional properties of uncultivated thermophilic crenarchaeotes from a subsurface gold mine as revealed by analysis of genome fragments.</title>
        <authorList>
            <person name="Nunoura T."/>
            <person name="Hirayama H."/>
            <person name="Takami H."/>
            <person name="Oida H."/>
            <person name="Nishi S."/>
            <person name="Shimamura S."/>
            <person name="Suzuki Y."/>
            <person name="Inagaki F."/>
            <person name="Takai K."/>
            <person name="Nealson K.H."/>
            <person name="Horikoshi K."/>
        </authorList>
    </citation>
    <scope>NUCLEOTIDE SEQUENCE</scope>
</reference>
<name>H5SRG1_ACEAU</name>
<comment type="similarity">
    <text evidence="3 4">Belongs to the RlpA family.</text>
</comment>
<keyword evidence="6" id="KW-0449">Lipoprotein</keyword>
<dbReference type="InterPro" id="IPR036908">
    <property type="entry name" value="RlpA-like_sf"/>
</dbReference>
<evidence type="ECO:0000256" key="2">
    <source>
        <dbReference type="ARBA" id="ARBA00023316"/>
    </source>
</evidence>
<keyword evidence="1 3" id="KW-0456">Lyase</keyword>
<organism evidence="6">
    <name type="scientific">Acetithermum autotrophicum</name>
    <dbReference type="NCBI Taxonomy" id="1446466"/>
    <lineage>
        <taxon>Bacteria</taxon>
        <taxon>Candidatus Bipolaricaulota</taxon>
        <taxon>Candidatus Acetithermum</taxon>
    </lineage>
</organism>
<dbReference type="GO" id="GO:0071555">
    <property type="term" value="P:cell wall organization"/>
    <property type="evidence" value="ECO:0007669"/>
    <property type="project" value="UniProtKB-KW"/>
</dbReference>
<dbReference type="InterPro" id="IPR034718">
    <property type="entry name" value="RlpA"/>
</dbReference>
<dbReference type="Pfam" id="PF03330">
    <property type="entry name" value="DPBB_1"/>
    <property type="match status" value="1"/>
</dbReference>
<reference evidence="6" key="2">
    <citation type="journal article" date="2012" name="PLoS ONE">
        <title>A Deeply Branching Thermophilic Bacterium with an Ancient Acetyl-CoA Pathway Dominates a Subsurface Ecosystem.</title>
        <authorList>
            <person name="Takami H."/>
            <person name="Noguchi H."/>
            <person name="Takaki Y."/>
            <person name="Uchiyama I."/>
            <person name="Toyoda A."/>
            <person name="Nishi S."/>
            <person name="Chee G.-J."/>
            <person name="Arai W."/>
            <person name="Nunoura T."/>
            <person name="Itoh T."/>
            <person name="Hattori M."/>
            <person name="Takai K."/>
        </authorList>
    </citation>
    <scope>NUCLEOTIDE SEQUENCE</scope>
</reference>
<dbReference type="InterPro" id="IPR012997">
    <property type="entry name" value="RplA"/>
</dbReference>
<evidence type="ECO:0000256" key="1">
    <source>
        <dbReference type="ARBA" id="ARBA00023239"/>
    </source>
</evidence>
<comment type="function">
    <text evidence="3">Lytic transglycosylase with a strong preference for naked glycan strands that lack stem peptides.</text>
</comment>
<dbReference type="PANTHER" id="PTHR34183:SF1">
    <property type="entry name" value="ENDOLYTIC PEPTIDOGLYCAN TRANSGLYCOSYLASE RLPA"/>
    <property type="match status" value="1"/>
</dbReference>
<feature type="domain" description="RlpA-like protein double-psi beta-barrel" evidence="5">
    <location>
        <begin position="27"/>
        <end position="114"/>
    </location>
</feature>
<dbReference type="Gene3D" id="2.40.40.10">
    <property type="entry name" value="RlpA-like domain"/>
    <property type="match status" value="1"/>
</dbReference>
<evidence type="ECO:0000256" key="4">
    <source>
        <dbReference type="RuleBase" id="RU003495"/>
    </source>
</evidence>
<dbReference type="CDD" id="cd22268">
    <property type="entry name" value="DPBB_RlpA-like"/>
    <property type="match status" value="1"/>
</dbReference>
<protein>
    <recommendedName>
        <fullName evidence="3">Probable endolytic peptidoglycan transglycosylase RlpA</fullName>
        <ecNumber evidence="3">4.2.2.-</ecNumber>
    </recommendedName>
</protein>
<dbReference type="HAMAP" id="MF_02071">
    <property type="entry name" value="RlpA"/>
    <property type="match status" value="1"/>
</dbReference>
<keyword evidence="2 3" id="KW-0961">Cell wall biogenesis/degradation</keyword>
<dbReference type="NCBIfam" id="TIGR00413">
    <property type="entry name" value="rlpA"/>
    <property type="match status" value="1"/>
</dbReference>
<proteinExistence type="inferred from homology"/>
<dbReference type="EMBL" id="AP011801">
    <property type="protein sequence ID" value="BAL58678.1"/>
    <property type="molecule type" value="Genomic_DNA"/>
</dbReference>
<dbReference type="SUPFAM" id="SSF50685">
    <property type="entry name" value="Barwin-like endoglucanases"/>
    <property type="match status" value="1"/>
</dbReference>
<dbReference type="GO" id="GO:0000270">
    <property type="term" value="P:peptidoglycan metabolic process"/>
    <property type="evidence" value="ECO:0007669"/>
    <property type="project" value="UniProtKB-UniRule"/>
</dbReference>
<dbReference type="InterPro" id="IPR009009">
    <property type="entry name" value="RlpA-like_DPBB"/>
</dbReference>
<dbReference type="EC" id="4.2.2.-" evidence="3"/>